<sequence length="144" mass="16101">MVLADGKSVPVLGKTEMVVRIGNKGLSHKFWVASIGPDCILGLDSLRRHNCVMNARMGRVMLGSEKPMHEPSEAAREDFSSRIISAETFVLPASSEMIVEARVKNFQREFACKVGIIQQSVERLEKRVFKWHGVCSGWEQGISR</sequence>
<evidence type="ECO:0000313" key="2">
    <source>
        <dbReference type="Proteomes" id="UP001152320"/>
    </source>
</evidence>
<dbReference type="Gene3D" id="2.40.70.10">
    <property type="entry name" value="Acid Proteases"/>
    <property type="match status" value="1"/>
</dbReference>
<dbReference type="InterPro" id="IPR021109">
    <property type="entry name" value="Peptidase_aspartic_dom_sf"/>
</dbReference>
<comment type="caution">
    <text evidence="1">The sequence shown here is derived from an EMBL/GenBank/DDBJ whole genome shotgun (WGS) entry which is preliminary data.</text>
</comment>
<protein>
    <submittedName>
        <fullName evidence="1">Uncharacterized protein</fullName>
    </submittedName>
</protein>
<proteinExistence type="predicted"/>
<gene>
    <name evidence="1" type="ORF">HOLleu_05378</name>
</gene>
<evidence type="ECO:0000313" key="1">
    <source>
        <dbReference type="EMBL" id="KAJ8046634.1"/>
    </source>
</evidence>
<organism evidence="1 2">
    <name type="scientific">Holothuria leucospilota</name>
    <name type="common">Black long sea cucumber</name>
    <name type="synonym">Mertensiothuria leucospilota</name>
    <dbReference type="NCBI Taxonomy" id="206669"/>
    <lineage>
        <taxon>Eukaryota</taxon>
        <taxon>Metazoa</taxon>
        <taxon>Echinodermata</taxon>
        <taxon>Eleutherozoa</taxon>
        <taxon>Echinozoa</taxon>
        <taxon>Holothuroidea</taxon>
        <taxon>Aspidochirotacea</taxon>
        <taxon>Aspidochirotida</taxon>
        <taxon>Holothuriidae</taxon>
        <taxon>Holothuria</taxon>
    </lineage>
</organism>
<dbReference type="EMBL" id="JAIZAY010000002">
    <property type="protein sequence ID" value="KAJ8046634.1"/>
    <property type="molecule type" value="Genomic_DNA"/>
</dbReference>
<dbReference type="OrthoDB" id="425619at2759"/>
<dbReference type="SUPFAM" id="SSF50630">
    <property type="entry name" value="Acid proteases"/>
    <property type="match status" value="1"/>
</dbReference>
<keyword evidence="2" id="KW-1185">Reference proteome</keyword>
<name>A0A9Q1HHD3_HOLLE</name>
<dbReference type="Proteomes" id="UP001152320">
    <property type="component" value="Chromosome 2"/>
</dbReference>
<reference evidence="1" key="1">
    <citation type="submission" date="2021-10" db="EMBL/GenBank/DDBJ databases">
        <title>Tropical sea cucumber genome reveals ecological adaptation and Cuvierian tubules defense mechanism.</title>
        <authorList>
            <person name="Chen T."/>
        </authorList>
    </citation>
    <scope>NUCLEOTIDE SEQUENCE</scope>
    <source>
        <strain evidence="1">Nanhai2018</strain>
        <tissue evidence="1">Muscle</tissue>
    </source>
</reference>
<accession>A0A9Q1HHD3</accession>
<dbReference type="AlphaFoldDB" id="A0A9Q1HHD3"/>